<dbReference type="PANTHER" id="PTHR38248:SF2">
    <property type="entry name" value="FUNK1 11"/>
    <property type="match status" value="1"/>
</dbReference>
<dbReference type="Proteomes" id="UP000730481">
    <property type="component" value="Unassembled WGS sequence"/>
</dbReference>
<dbReference type="AlphaFoldDB" id="A0A9P5DRV8"/>
<dbReference type="EMBL" id="PVQB02000580">
    <property type="protein sequence ID" value="KAF4335187.1"/>
    <property type="molecule type" value="Genomic_DNA"/>
</dbReference>
<comment type="caution">
    <text evidence="3">The sequence shown here is derived from an EMBL/GenBank/DDBJ whole genome shotgun (WGS) entry which is preliminary data.</text>
</comment>
<gene>
    <name evidence="3" type="ORF">FBEOM_10965</name>
</gene>
<proteinExistence type="predicted"/>
<keyword evidence="4" id="KW-1185">Reference proteome</keyword>
<evidence type="ECO:0000256" key="1">
    <source>
        <dbReference type="SAM" id="MobiDB-lite"/>
    </source>
</evidence>
<feature type="domain" description="Fungal-type protein kinase" evidence="2">
    <location>
        <begin position="321"/>
        <end position="441"/>
    </location>
</feature>
<feature type="region of interest" description="Disordered" evidence="1">
    <location>
        <begin position="443"/>
        <end position="465"/>
    </location>
</feature>
<dbReference type="OrthoDB" id="5584477at2759"/>
<evidence type="ECO:0000313" key="3">
    <source>
        <dbReference type="EMBL" id="KAF4335187.1"/>
    </source>
</evidence>
<name>A0A9P5DRV8_9HYPO</name>
<protein>
    <recommendedName>
        <fullName evidence="2">Fungal-type protein kinase domain-containing protein</fullName>
    </recommendedName>
</protein>
<feature type="region of interest" description="Disordered" evidence="1">
    <location>
        <begin position="212"/>
        <end position="234"/>
    </location>
</feature>
<accession>A0A9P5DRV8</accession>
<dbReference type="Pfam" id="PF17667">
    <property type="entry name" value="Pkinase_fungal"/>
    <property type="match status" value="1"/>
</dbReference>
<dbReference type="PANTHER" id="PTHR38248">
    <property type="entry name" value="FUNK1 6"/>
    <property type="match status" value="1"/>
</dbReference>
<organism evidence="3 4">
    <name type="scientific">Fusarium beomiforme</name>
    <dbReference type="NCBI Taxonomy" id="44412"/>
    <lineage>
        <taxon>Eukaryota</taxon>
        <taxon>Fungi</taxon>
        <taxon>Dikarya</taxon>
        <taxon>Ascomycota</taxon>
        <taxon>Pezizomycotina</taxon>
        <taxon>Sordariomycetes</taxon>
        <taxon>Hypocreomycetidae</taxon>
        <taxon>Hypocreales</taxon>
        <taxon>Nectriaceae</taxon>
        <taxon>Fusarium</taxon>
        <taxon>Fusarium burgessii species complex</taxon>
    </lineage>
</organism>
<dbReference type="InterPro" id="IPR040976">
    <property type="entry name" value="Pkinase_fungal"/>
</dbReference>
<evidence type="ECO:0000259" key="2">
    <source>
        <dbReference type="Pfam" id="PF17667"/>
    </source>
</evidence>
<reference evidence="3" key="1">
    <citation type="journal article" date="2017" name="Mycologia">
        <title>Fusarium algeriense, sp. nov., a novel toxigenic crown rot pathogen of durum wheat from Algeria is nested in the Fusarium burgessii species complex.</title>
        <authorList>
            <person name="Laraba I."/>
            <person name="Keddad A."/>
            <person name="Boureghda H."/>
            <person name="Abdallah N."/>
            <person name="Vaughan M.M."/>
            <person name="Proctor R.H."/>
            <person name="Busman M."/>
            <person name="O'Donnell K."/>
        </authorList>
    </citation>
    <scope>NUCLEOTIDE SEQUENCE</scope>
    <source>
        <strain evidence="3">NRRL 25174</strain>
    </source>
</reference>
<evidence type="ECO:0000313" key="4">
    <source>
        <dbReference type="Proteomes" id="UP000730481"/>
    </source>
</evidence>
<sequence>MVLMRASFDSIREGWDLRNLTPPLLFALQSHTASGLLLTNAGRGTIRSDLLRLISAAASDDFDFDCVKPLLQSALASEPDALVWDRVYDALTVSTPPPRPIASSLQQTPWLRNTSSIPNSSEHRKYVDGVLKEELGSMYVGVRHFHDAYFGGVAGLDVASQAFFKQCVEDSDPFFEVDWKGWPRDPNQDDVLSRFAEFNDKLAAFADGHRSISTHQNRRRPLAPRNKPIQGSTGERKLDVGFVTDTSAGKDLRYHWSQTLVPGELKSNPSADKASMAWLRLGLYHLRVPHEVCVHDPWLSLDERGAARVRPDNYDGKRGAILEVNRNGSTERIIIDQVMQRAPCIAGRATCWKAHHEGRSEMLLVSKDSWQYPERDEEGELLREATEKGVVNVARYYHHETVQIDGADDDIWNNVRRGLDITQAANYRPERAIRWNNVVSGTSREDRGRAGVGGKRSSSQTGAHLPLANDPVPCLQWRLSVHYRIEYIGGSSYETMGYPSTRRAPDRLYLLRSSAASKGMSLCIKLGFSTETFLSIIS</sequence>
<reference evidence="3" key="2">
    <citation type="submission" date="2020-02" db="EMBL/GenBank/DDBJ databases">
        <title>Identification and distribution of gene clusters putatively required for synthesis of sphingolipid metabolism inhibitors in phylogenetically diverse species of the filamentous fungus Fusarium.</title>
        <authorList>
            <person name="Kim H.-S."/>
            <person name="Busman M."/>
            <person name="Brown D.W."/>
            <person name="Divon H."/>
            <person name="Uhlig S."/>
            <person name="Proctor R.H."/>
        </authorList>
    </citation>
    <scope>NUCLEOTIDE SEQUENCE</scope>
    <source>
        <strain evidence="3">NRRL 25174</strain>
    </source>
</reference>